<dbReference type="EMBL" id="BNBI01000019">
    <property type="protein sequence ID" value="GHF30028.1"/>
    <property type="molecule type" value="Genomic_DNA"/>
</dbReference>
<dbReference type="AlphaFoldDB" id="A0A919AYN6"/>
<comment type="caution">
    <text evidence="2">The sequence shown here is derived from an EMBL/GenBank/DDBJ whole genome shotgun (WGS) entry which is preliminary data.</text>
</comment>
<sequence>MPRPIGRRTQRVNRAIFSDQTRSGGVKGASIEPSADSPASSKKAQINHAVPVPGGTPPVTYFVSAPHPPSERLTDAGQLPPWLLGVAFSTRRVRPARETNP</sequence>
<accession>A0A919AYN6</accession>
<feature type="compositionally biased region" description="Low complexity" evidence="1">
    <location>
        <begin position="33"/>
        <end position="54"/>
    </location>
</feature>
<evidence type="ECO:0000313" key="3">
    <source>
        <dbReference type="Proteomes" id="UP000630718"/>
    </source>
</evidence>
<gene>
    <name evidence="2" type="ORF">GCM10018772_64410</name>
</gene>
<proteinExistence type="predicted"/>
<organism evidence="2 3">
    <name type="scientific">Streptomyces fumanus</name>
    <dbReference type="NCBI Taxonomy" id="67302"/>
    <lineage>
        <taxon>Bacteria</taxon>
        <taxon>Bacillati</taxon>
        <taxon>Actinomycetota</taxon>
        <taxon>Actinomycetes</taxon>
        <taxon>Kitasatosporales</taxon>
        <taxon>Streptomycetaceae</taxon>
        <taxon>Streptomyces</taxon>
    </lineage>
</organism>
<feature type="region of interest" description="Disordered" evidence="1">
    <location>
        <begin position="1"/>
        <end position="54"/>
    </location>
</feature>
<keyword evidence="3" id="KW-1185">Reference proteome</keyword>
<evidence type="ECO:0000256" key="1">
    <source>
        <dbReference type="SAM" id="MobiDB-lite"/>
    </source>
</evidence>
<evidence type="ECO:0000313" key="2">
    <source>
        <dbReference type="EMBL" id="GHF30028.1"/>
    </source>
</evidence>
<feature type="compositionally biased region" description="Basic residues" evidence="1">
    <location>
        <begin position="1"/>
        <end position="11"/>
    </location>
</feature>
<dbReference type="Proteomes" id="UP000630718">
    <property type="component" value="Unassembled WGS sequence"/>
</dbReference>
<reference evidence="2" key="1">
    <citation type="journal article" date="2014" name="Int. J. Syst. Evol. Microbiol.">
        <title>Complete genome sequence of Corynebacterium casei LMG S-19264T (=DSM 44701T), isolated from a smear-ripened cheese.</title>
        <authorList>
            <consortium name="US DOE Joint Genome Institute (JGI-PGF)"/>
            <person name="Walter F."/>
            <person name="Albersmeier A."/>
            <person name="Kalinowski J."/>
            <person name="Ruckert C."/>
        </authorList>
    </citation>
    <scope>NUCLEOTIDE SEQUENCE</scope>
    <source>
        <strain evidence="2">JCM 4477</strain>
    </source>
</reference>
<name>A0A919AYN6_9ACTN</name>
<reference evidence="2" key="2">
    <citation type="submission" date="2020-09" db="EMBL/GenBank/DDBJ databases">
        <authorList>
            <person name="Sun Q."/>
            <person name="Ohkuma M."/>
        </authorList>
    </citation>
    <scope>NUCLEOTIDE SEQUENCE</scope>
    <source>
        <strain evidence="2">JCM 4477</strain>
    </source>
</reference>
<protein>
    <submittedName>
        <fullName evidence="2">Uncharacterized protein</fullName>
    </submittedName>
</protein>